<evidence type="ECO:0000313" key="8">
    <source>
        <dbReference type="Proteomes" id="UP001597173"/>
    </source>
</evidence>
<gene>
    <name evidence="7" type="ORF">ACFQ33_10010</name>
</gene>
<dbReference type="PANTHER" id="PTHR42784">
    <property type="entry name" value="PYRANOSE 2-OXIDASE"/>
    <property type="match status" value="1"/>
</dbReference>
<protein>
    <submittedName>
        <fullName evidence="7">GMC oxidoreductase</fullName>
    </submittedName>
</protein>
<evidence type="ECO:0000313" key="7">
    <source>
        <dbReference type="EMBL" id="MFD1328226.1"/>
    </source>
</evidence>
<dbReference type="InterPro" id="IPR051473">
    <property type="entry name" value="P2Ox-like"/>
</dbReference>
<dbReference type="SUPFAM" id="SSF51905">
    <property type="entry name" value="FAD/NAD(P)-binding domain"/>
    <property type="match status" value="1"/>
</dbReference>
<dbReference type="InterPro" id="IPR036188">
    <property type="entry name" value="FAD/NAD-bd_sf"/>
</dbReference>
<evidence type="ECO:0000256" key="5">
    <source>
        <dbReference type="ARBA" id="ARBA00023002"/>
    </source>
</evidence>
<comment type="caution">
    <text evidence="7">The sequence shown here is derived from an EMBL/GenBank/DDBJ whole genome shotgun (WGS) entry which is preliminary data.</text>
</comment>
<evidence type="ECO:0000256" key="4">
    <source>
        <dbReference type="ARBA" id="ARBA00022827"/>
    </source>
</evidence>
<comment type="cofactor">
    <cofactor evidence="1">
        <name>FAD</name>
        <dbReference type="ChEBI" id="CHEBI:57692"/>
    </cofactor>
</comment>
<name>A0ABW3YWB7_MYCRA</name>
<dbReference type="Pfam" id="PF05199">
    <property type="entry name" value="GMC_oxred_C"/>
    <property type="match status" value="1"/>
</dbReference>
<dbReference type="EMBL" id="JBHTNF010000004">
    <property type="protein sequence ID" value="MFD1328226.1"/>
    <property type="molecule type" value="Genomic_DNA"/>
</dbReference>
<comment type="similarity">
    <text evidence="2">Belongs to the GMC oxidoreductase family.</text>
</comment>
<reference evidence="8" key="1">
    <citation type="journal article" date="2019" name="Int. J. Syst. Evol. Microbiol.">
        <title>The Global Catalogue of Microorganisms (GCM) 10K type strain sequencing project: providing services to taxonomists for standard genome sequencing and annotation.</title>
        <authorList>
            <consortium name="The Broad Institute Genomics Platform"/>
            <consortium name="The Broad Institute Genome Sequencing Center for Infectious Disease"/>
            <person name="Wu L."/>
            <person name="Ma J."/>
        </authorList>
    </citation>
    <scope>NUCLEOTIDE SEQUENCE [LARGE SCALE GENOMIC DNA]</scope>
    <source>
        <strain evidence="8">CCUG 55609</strain>
    </source>
</reference>
<dbReference type="PANTHER" id="PTHR42784:SF1">
    <property type="entry name" value="PYRANOSE 2-OXIDASE"/>
    <property type="match status" value="1"/>
</dbReference>
<evidence type="ECO:0000256" key="3">
    <source>
        <dbReference type="ARBA" id="ARBA00022630"/>
    </source>
</evidence>
<accession>A0ABW3YWB7</accession>
<organism evidence="7 8">
    <name type="scientific">Mycoplana ramosa</name>
    <name type="common">Mycoplana bullata</name>
    <dbReference type="NCBI Taxonomy" id="40837"/>
    <lineage>
        <taxon>Bacteria</taxon>
        <taxon>Pseudomonadati</taxon>
        <taxon>Pseudomonadota</taxon>
        <taxon>Alphaproteobacteria</taxon>
        <taxon>Hyphomicrobiales</taxon>
        <taxon>Rhizobiaceae</taxon>
        <taxon>Mycoplana</taxon>
    </lineage>
</organism>
<keyword evidence="8" id="KW-1185">Reference proteome</keyword>
<evidence type="ECO:0000259" key="6">
    <source>
        <dbReference type="Pfam" id="PF05199"/>
    </source>
</evidence>
<keyword evidence="3" id="KW-0285">Flavoprotein</keyword>
<dbReference type="RefSeq" id="WP_374837850.1">
    <property type="nucleotide sequence ID" value="NZ_JBHEEW010000005.1"/>
</dbReference>
<feature type="domain" description="Glucose-methanol-choline oxidoreductase C-terminal" evidence="6">
    <location>
        <begin position="413"/>
        <end position="541"/>
    </location>
</feature>
<dbReference type="PRINTS" id="PR00420">
    <property type="entry name" value="RNGMNOXGNASE"/>
</dbReference>
<evidence type="ECO:0000256" key="1">
    <source>
        <dbReference type="ARBA" id="ARBA00001974"/>
    </source>
</evidence>
<dbReference type="Gene3D" id="3.50.50.60">
    <property type="entry name" value="FAD/NAD(P)-binding domain"/>
    <property type="match status" value="2"/>
</dbReference>
<sequence>MSRLKTVPAGTILECDVLIVGSGPAGITIAMGLAGSSLRTILLESGGERESTQSQDLLRGFVHPVGSHEPLEANRRRVFGGASTAWGGRCIAFDPIDFKPRPWIPYSGWPLGWRDVEPYLARAAALCEVGEPVFDAGSAFPGRQAEMIAGFDGGGVLSSPLERWGPPTNFARRYGPLLDKQANMTTILNATLVGLKFDPESGCVLHAQVALAPDHRFIVRARRIVLACGAIENARLLLASNDAASAGIGNAFDKVGRFYMSHPNGMHAWSRLTDPGGRFLFGFERHGETYVRRRFWITPTAQRRRRMGNAVASFLTPYGDEELQAGALSSAVFIAKFALALARKRDVADILRHRKVLLRHFGRMAKEAPALVPQLVEAARQRFFAKRRLPILLPRKEDLHNRFGLFYQTEHLPNPDSRIVLHSERDALGVPRAEARIAFTDLDVRTVMATHALVRDQFRRSGTGELVYDERDLEQQVRARLRMFDSMAHHAGTTRMSKEPATGVVDENCRVHGTSNLFVAGSSVFPTSSHANPTFMIVTLALRLAEHLRQGECCLSVGEVDQSQEQGHSTVRWQDATAAMVNKHA</sequence>
<dbReference type="InterPro" id="IPR007867">
    <property type="entry name" value="GMC_OxRtase_C"/>
</dbReference>
<dbReference type="Proteomes" id="UP001597173">
    <property type="component" value="Unassembled WGS sequence"/>
</dbReference>
<keyword evidence="4" id="KW-0274">FAD</keyword>
<evidence type="ECO:0000256" key="2">
    <source>
        <dbReference type="ARBA" id="ARBA00010790"/>
    </source>
</evidence>
<proteinExistence type="inferred from homology"/>
<keyword evidence="5" id="KW-0560">Oxidoreductase</keyword>